<dbReference type="Pfam" id="PF13456">
    <property type="entry name" value="RVT_3"/>
    <property type="match status" value="1"/>
</dbReference>
<evidence type="ECO:0000313" key="1">
    <source>
        <dbReference type="EMBL" id="KAK8477357.1"/>
    </source>
</evidence>
<dbReference type="CDD" id="cd06222">
    <property type="entry name" value="RNase_H_like"/>
    <property type="match status" value="1"/>
</dbReference>
<dbReference type="InterPro" id="IPR012337">
    <property type="entry name" value="RNaseH-like_sf"/>
</dbReference>
<gene>
    <name evidence="1" type="ORF">V6N11_021587</name>
</gene>
<dbReference type="PANTHER" id="PTHR47723:SF13">
    <property type="entry name" value="PUTATIVE-RELATED"/>
    <property type="match status" value="1"/>
</dbReference>
<comment type="caution">
    <text evidence="1">The sequence shown here is derived from an EMBL/GenBank/DDBJ whole genome shotgun (WGS) entry which is preliminary data.</text>
</comment>
<dbReference type="EMBL" id="JBBPBN010001806">
    <property type="protein sequence ID" value="KAK8477357.1"/>
    <property type="molecule type" value="Genomic_DNA"/>
</dbReference>
<dbReference type="SUPFAM" id="SSF53098">
    <property type="entry name" value="Ribonuclease H-like"/>
    <property type="match status" value="1"/>
</dbReference>
<dbReference type="InterPro" id="IPR053151">
    <property type="entry name" value="RNase_H-like"/>
</dbReference>
<dbReference type="InterPro" id="IPR044730">
    <property type="entry name" value="RNase_H-like_dom_plant"/>
</dbReference>
<reference evidence="1 2" key="1">
    <citation type="journal article" date="2024" name="G3 (Bethesda)">
        <title>Genome assembly of Hibiscus sabdariffa L. provides insights into metabolisms of medicinal natural products.</title>
        <authorList>
            <person name="Kim T."/>
        </authorList>
    </citation>
    <scope>NUCLEOTIDE SEQUENCE [LARGE SCALE GENOMIC DNA]</scope>
    <source>
        <strain evidence="1">TK-2024</strain>
        <tissue evidence="1">Old leaves</tissue>
    </source>
</reference>
<accession>A0ABR1ZBB2</accession>
<dbReference type="Proteomes" id="UP001396334">
    <property type="component" value="Unassembled WGS sequence"/>
</dbReference>
<organism evidence="1 2">
    <name type="scientific">Hibiscus sabdariffa</name>
    <name type="common">roselle</name>
    <dbReference type="NCBI Taxonomy" id="183260"/>
    <lineage>
        <taxon>Eukaryota</taxon>
        <taxon>Viridiplantae</taxon>
        <taxon>Streptophyta</taxon>
        <taxon>Embryophyta</taxon>
        <taxon>Tracheophyta</taxon>
        <taxon>Spermatophyta</taxon>
        <taxon>Magnoliopsida</taxon>
        <taxon>eudicotyledons</taxon>
        <taxon>Gunneridae</taxon>
        <taxon>Pentapetalae</taxon>
        <taxon>rosids</taxon>
        <taxon>malvids</taxon>
        <taxon>Malvales</taxon>
        <taxon>Malvaceae</taxon>
        <taxon>Malvoideae</taxon>
        <taxon>Hibiscus</taxon>
    </lineage>
</organism>
<name>A0ABR1ZBB2_9ROSI</name>
<dbReference type="InterPro" id="IPR036397">
    <property type="entry name" value="RNaseH_sf"/>
</dbReference>
<sequence length="125" mass="13828">MLGFSKRVGVCSVLDSDMWGLYEGLLSTWSLHIHYLIAETDSLDAYRLITEPDVVCGGSTLLPHILELISRPWDVRVQHICRSSNGLADRMANLASPSDLLIHRYVDPPHVCRDIIVSEAAVSVG</sequence>
<dbReference type="PANTHER" id="PTHR47723">
    <property type="entry name" value="OS05G0353850 PROTEIN"/>
    <property type="match status" value="1"/>
</dbReference>
<keyword evidence="2" id="KW-1185">Reference proteome</keyword>
<evidence type="ECO:0000313" key="2">
    <source>
        <dbReference type="Proteomes" id="UP001396334"/>
    </source>
</evidence>
<protein>
    <submittedName>
        <fullName evidence="1">Uncharacterized protein</fullName>
    </submittedName>
</protein>
<dbReference type="InterPro" id="IPR002156">
    <property type="entry name" value="RNaseH_domain"/>
</dbReference>
<dbReference type="Gene3D" id="3.30.420.10">
    <property type="entry name" value="Ribonuclease H-like superfamily/Ribonuclease H"/>
    <property type="match status" value="1"/>
</dbReference>
<proteinExistence type="predicted"/>